<keyword evidence="1" id="KW-0378">Hydrolase</keyword>
<dbReference type="SFLD" id="SFLDG01135">
    <property type="entry name" value="C1.5.6:_HAD__Beta-PGM__Phospha"/>
    <property type="match status" value="1"/>
</dbReference>
<reference evidence="1 2" key="1">
    <citation type="submission" date="2016-07" db="EMBL/GenBank/DDBJ databases">
        <title>Characterization of isolates of Eisenbergiella tayi derived from blood cultures, using whole genome sequencing.</title>
        <authorList>
            <person name="Burdz T."/>
            <person name="Wiebe D."/>
            <person name="Huynh C."/>
            <person name="Bernard K."/>
        </authorList>
    </citation>
    <scope>NUCLEOTIDE SEQUENCE [LARGE SCALE GENOMIC DNA]</scope>
    <source>
        <strain evidence="1 2">NML 110608</strain>
    </source>
</reference>
<name>A0A1E3ACW0_9FIRM</name>
<dbReference type="AlphaFoldDB" id="A0A1E3ACW0"/>
<dbReference type="EMBL" id="MCGH01000002">
    <property type="protein sequence ID" value="ODM06582.1"/>
    <property type="molecule type" value="Genomic_DNA"/>
</dbReference>
<organism evidence="1 2">
    <name type="scientific">Eisenbergiella tayi</name>
    <dbReference type="NCBI Taxonomy" id="1432052"/>
    <lineage>
        <taxon>Bacteria</taxon>
        <taxon>Bacillati</taxon>
        <taxon>Bacillota</taxon>
        <taxon>Clostridia</taxon>
        <taxon>Lachnospirales</taxon>
        <taxon>Lachnospiraceae</taxon>
        <taxon>Eisenbergiella</taxon>
    </lineage>
</organism>
<dbReference type="InterPro" id="IPR023198">
    <property type="entry name" value="PGP-like_dom2"/>
</dbReference>
<dbReference type="Gene3D" id="1.10.150.240">
    <property type="entry name" value="Putative phosphatase, domain 2"/>
    <property type="match status" value="1"/>
</dbReference>
<dbReference type="SFLD" id="SFLDG01129">
    <property type="entry name" value="C1.5:_HAD__Beta-PGM__Phosphata"/>
    <property type="match status" value="1"/>
</dbReference>
<dbReference type="Gene3D" id="3.40.50.1000">
    <property type="entry name" value="HAD superfamily/HAD-like"/>
    <property type="match status" value="1"/>
</dbReference>
<dbReference type="Proteomes" id="UP000094067">
    <property type="component" value="Unassembled WGS sequence"/>
</dbReference>
<dbReference type="CDD" id="cd07505">
    <property type="entry name" value="HAD_BPGM-like"/>
    <property type="match status" value="1"/>
</dbReference>
<dbReference type="SFLD" id="SFLDS00003">
    <property type="entry name" value="Haloacid_Dehalogenase"/>
    <property type="match status" value="1"/>
</dbReference>
<dbReference type="EC" id="3.1.3.-" evidence="1"/>
<dbReference type="InterPro" id="IPR023214">
    <property type="entry name" value="HAD_sf"/>
</dbReference>
<dbReference type="NCBIfam" id="TIGR01509">
    <property type="entry name" value="HAD-SF-IA-v3"/>
    <property type="match status" value="1"/>
</dbReference>
<proteinExistence type="predicted"/>
<evidence type="ECO:0000313" key="2">
    <source>
        <dbReference type="Proteomes" id="UP000094067"/>
    </source>
</evidence>
<sequence>MMMDGIEAVIFDLDGSLVNSMWIWKDIDIEYLGRFGLESPAGLQSEIEGMSFSETAGYFKERFRLPDSVEKIKEDWNRMAWDKYMSQVPLKEGVREYLSWCSGRNIKLGIATSNSRELVTSIAKVHRLERYFQCIMTGCDVGRGKPAPDIYLAVAKQLRTDPKACLVFEDIIPGIQAGKAAGMKVCAVEDAYSLDQTEEKKTLADYYIRHFAEVLY</sequence>
<evidence type="ECO:0000313" key="1">
    <source>
        <dbReference type="EMBL" id="ODM06582.1"/>
    </source>
</evidence>
<protein>
    <submittedName>
        <fullName evidence="1">Phosphorylated carbohydrates phosphatase</fullName>
        <ecNumber evidence="1">3.1.3.-</ecNumber>
    </submittedName>
</protein>
<dbReference type="PANTHER" id="PTHR18901">
    <property type="entry name" value="2-DEOXYGLUCOSE-6-PHOSPHATE PHOSPHATASE 2"/>
    <property type="match status" value="1"/>
</dbReference>
<dbReference type="PRINTS" id="PR00413">
    <property type="entry name" value="HADHALOGNASE"/>
</dbReference>
<dbReference type="InterPro" id="IPR041492">
    <property type="entry name" value="HAD_2"/>
</dbReference>
<gene>
    <name evidence="1" type="ORF">BEI61_02472</name>
</gene>
<dbReference type="GO" id="GO:0016791">
    <property type="term" value="F:phosphatase activity"/>
    <property type="evidence" value="ECO:0007669"/>
    <property type="project" value="TreeGrafter"/>
</dbReference>
<dbReference type="Pfam" id="PF13419">
    <property type="entry name" value="HAD_2"/>
    <property type="match status" value="1"/>
</dbReference>
<dbReference type="SUPFAM" id="SSF56784">
    <property type="entry name" value="HAD-like"/>
    <property type="match status" value="1"/>
</dbReference>
<dbReference type="InterPro" id="IPR036412">
    <property type="entry name" value="HAD-like_sf"/>
</dbReference>
<dbReference type="InterPro" id="IPR006439">
    <property type="entry name" value="HAD-SF_hydro_IA"/>
</dbReference>
<accession>A0A1E3ACW0</accession>
<dbReference type="PATRIC" id="fig|1432052.4.peg.2762"/>
<dbReference type="RefSeq" id="WP_207649134.1">
    <property type="nucleotide sequence ID" value="NZ_MCGH01000002.1"/>
</dbReference>
<comment type="caution">
    <text evidence="1">The sequence shown here is derived from an EMBL/GenBank/DDBJ whole genome shotgun (WGS) entry which is preliminary data.</text>
</comment>
<dbReference type="PANTHER" id="PTHR18901:SF38">
    <property type="entry name" value="PSEUDOURIDINE-5'-PHOSPHATASE"/>
    <property type="match status" value="1"/>
</dbReference>
<dbReference type="NCBIfam" id="TIGR01549">
    <property type="entry name" value="HAD-SF-IA-v1"/>
    <property type="match status" value="1"/>
</dbReference>